<evidence type="ECO:0000256" key="1">
    <source>
        <dbReference type="SAM" id="MobiDB-lite"/>
    </source>
</evidence>
<evidence type="ECO:0000313" key="3">
    <source>
        <dbReference type="Proteomes" id="UP000439903"/>
    </source>
</evidence>
<keyword evidence="3" id="KW-1185">Reference proteome</keyword>
<proteinExistence type="predicted"/>
<feature type="region of interest" description="Disordered" evidence="1">
    <location>
        <begin position="111"/>
        <end position="143"/>
    </location>
</feature>
<dbReference type="EMBL" id="WTPW01000134">
    <property type="protein sequence ID" value="KAF0543564.1"/>
    <property type="molecule type" value="Genomic_DNA"/>
</dbReference>
<dbReference type="Proteomes" id="UP000439903">
    <property type="component" value="Unassembled WGS sequence"/>
</dbReference>
<feature type="compositionally biased region" description="Acidic residues" evidence="1">
    <location>
        <begin position="49"/>
        <end position="68"/>
    </location>
</feature>
<dbReference type="AlphaFoldDB" id="A0A8H4AY73"/>
<feature type="compositionally biased region" description="Basic and acidic residues" evidence="1">
    <location>
        <begin position="69"/>
        <end position="80"/>
    </location>
</feature>
<protein>
    <submittedName>
        <fullName evidence="2">Uncharacterized protein</fullName>
    </submittedName>
</protein>
<accession>A0A8H4AY73</accession>
<name>A0A8H4AY73_GIGMA</name>
<feature type="region of interest" description="Disordered" evidence="1">
    <location>
        <begin position="46"/>
        <end position="93"/>
    </location>
</feature>
<dbReference type="OrthoDB" id="10569942at2759"/>
<reference evidence="2 3" key="1">
    <citation type="journal article" date="2019" name="Environ. Microbiol.">
        <title>At the nexus of three kingdoms: the genome of the mycorrhizal fungus Gigaspora margarita provides insights into plant, endobacterial and fungal interactions.</title>
        <authorList>
            <person name="Venice F."/>
            <person name="Ghignone S."/>
            <person name="Salvioli di Fossalunga A."/>
            <person name="Amselem J."/>
            <person name="Novero M."/>
            <person name="Xianan X."/>
            <person name="Sedzielewska Toro K."/>
            <person name="Morin E."/>
            <person name="Lipzen A."/>
            <person name="Grigoriev I.V."/>
            <person name="Henrissat B."/>
            <person name="Martin F.M."/>
            <person name="Bonfante P."/>
        </authorList>
    </citation>
    <scope>NUCLEOTIDE SEQUENCE [LARGE SCALE GENOMIC DNA]</scope>
    <source>
        <strain evidence="2 3">BEG34</strain>
    </source>
</reference>
<comment type="caution">
    <text evidence="2">The sequence shown here is derived from an EMBL/GenBank/DDBJ whole genome shotgun (WGS) entry which is preliminary data.</text>
</comment>
<sequence length="143" mass="17031">MTEFEKEDVLKKIKEQTETFILTFCMWSKEQQFGFSTIVYHSDSVAEYNNDDDDEYDNENDDEDEDKDYEGSEHSSDTQKEPFNFGNSLTMKGSDKTSYFFLANFISKEEEATNEQYNYEEEDDEYEDDYEEDGEKDTQRNNV</sequence>
<gene>
    <name evidence="2" type="ORF">F8M41_003729</name>
</gene>
<evidence type="ECO:0000313" key="2">
    <source>
        <dbReference type="EMBL" id="KAF0543564.1"/>
    </source>
</evidence>
<feature type="compositionally biased region" description="Acidic residues" evidence="1">
    <location>
        <begin position="118"/>
        <end position="135"/>
    </location>
</feature>
<organism evidence="2 3">
    <name type="scientific">Gigaspora margarita</name>
    <dbReference type="NCBI Taxonomy" id="4874"/>
    <lineage>
        <taxon>Eukaryota</taxon>
        <taxon>Fungi</taxon>
        <taxon>Fungi incertae sedis</taxon>
        <taxon>Mucoromycota</taxon>
        <taxon>Glomeromycotina</taxon>
        <taxon>Glomeromycetes</taxon>
        <taxon>Diversisporales</taxon>
        <taxon>Gigasporaceae</taxon>
        <taxon>Gigaspora</taxon>
    </lineage>
</organism>